<dbReference type="GO" id="GO:0003677">
    <property type="term" value="F:DNA binding"/>
    <property type="evidence" value="ECO:0007669"/>
    <property type="project" value="UniProtKB-KW"/>
</dbReference>
<gene>
    <name evidence="1" type="ORF">FP483_14845</name>
</gene>
<keyword evidence="1" id="KW-0238">DNA-binding</keyword>
<protein>
    <submittedName>
        <fullName evidence="1">DNA-binding protein</fullName>
    </submittedName>
</protein>
<dbReference type="EMBL" id="CP042134">
    <property type="protein sequence ID" value="QDS64621.1"/>
    <property type="molecule type" value="Genomic_DNA"/>
</dbReference>
<accession>A0A517KMK7</accession>
<dbReference type="RefSeq" id="WP_031910147.1">
    <property type="nucleotide sequence ID" value="NZ_LNKW01000067.1"/>
</dbReference>
<organism evidence="1">
    <name type="scientific">Staphylococcus aureus</name>
    <dbReference type="NCBI Taxonomy" id="1280"/>
    <lineage>
        <taxon>Bacteria</taxon>
        <taxon>Bacillati</taxon>
        <taxon>Bacillota</taxon>
        <taxon>Bacilli</taxon>
        <taxon>Bacillales</taxon>
        <taxon>Staphylococcaceae</taxon>
        <taxon>Staphylococcus</taxon>
    </lineage>
</organism>
<geneLocation type="plasmid" evidence="1">
    <name>pSALNT106</name>
</geneLocation>
<reference evidence="1" key="1">
    <citation type="submission" date="2019-07" db="EMBL/GenBank/DDBJ databases">
        <title>Comparative genomics of plasmid bearing Staphylococcus aureus strains isolated from various retail meats.</title>
        <authorList>
            <person name="Neyaz L."/>
            <person name="Karki A.B."/>
            <person name="Fakhr M.K."/>
        </authorList>
    </citation>
    <scope>NUCLEOTIDE SEQUENCE</scope>
    <source>
        <strain evidence="1">B6-55A</strain>
        <plasmid evidence="1">pSALNT106</plasmid>
    </source>
</reference>
<sequence length="58" mass="6715">MREEINKLLNCDLSSNHIATETGVQQSTIYRLRTGERSLDNLGLKQCEKLYKYAKKVL</sequence>
<dbReference type="AlphaFoldDB" id="A0A517KMK7"/>
<proteinExistence type="predicted"/>
<name>A0A517KMK7_STAAU</name>
<evidence type="ECO:0000313" key="1">
    <source>
        <dbReference type="EMBL" id="QDS64621.1"/>
    </source>
</evidence>
<keyword evidence="1" id="KW-0614">Plasmid</keyword>